<organism evidence="3">
    <name type="scientific">Pneumocystis jirovecii</name>
    <name type="common">Human pneumocystis pneumonia agent</name>
    <dbReference type="NCBI Taxonomy" id="42068"/>
    <lineage>
        <taxon>Eukaryota</taxon>
        <taxon>Fungi</taxon>
        <taxon>Dikarya</taxon>
        <taxon>Ascomycota</taxon>
        <taxon>Taphrinomycotina</taxon>
        <taxon>Pneumocystomycetes</taxon>
        <taxon>Pneumocystaceae</taxon>
        <taxon>Pneumocystis</taxon>
    </lineage>
</organism>
<accession>L0PEV1</accession>
<protein>
    <submittedName>
        <fullName evidence="2">Uncharacterized protein</fullName>
    </submittedName>
</protein>
<evidence type="ECO:0000313" key="3">
    <source>
        <dbReference type="Proteomes" id="UP000010422"/>
    </source>
</evidence>
<dbReference type="EMBL" id="CAKM01000239">
    <property type="protein sequence ID" value="CCJ30175.1"/>
    <property type="molecule type" value="Genomic_DNA"/>
</dbReference>
<sequence>MNERERVGGGEKGRAIKDETNVGDKLGGGEREAFRGVKKAFRVKVRCSEGVFIKEFNMIKAQKK</sequence>
<evidence type="ECO:0000313" key="2">
    <source>
        <dbReference type="EMBL" id="CCJ30175.1"/>
    </source>
</evidence>
<evidence type="ECO:0000256" key="1">
    <source>
        <dbReference type="SAM" id="MobiDB-lite"/>
    </source>
</evidence>
<feature type="region of interest" description="Disordered" evidence="1">
    <location>
        <begin position="1"/>
        <end position="22"/>
    </location>
</feature>
<gene>
    <name evidence="2" type="ORF">PNEJI1_003828</name>
</gene>
<dbReference type="InParanoid" id="L0PEV1"/>
<dbReference type="VEuPathDB" id="FungiDB:PNEJI1_003828"/>
<proteinExistence type="predicted"/>
<comment type="caution">
    <text evidence="2">The sequence shown here is derived from an EMBL/GenBank/DDBJ whole genome shotgun (WGS) entry which is preliminary data.</text>
</comment>
<dbReference type="Proteomes" id="UP000010422">
    <property type="component" value="Unassembled WGS sequence"/>
</dbReference>
<reference evidence="2 3" key="1">
    <citation type="journal article" date="2012" name="MBio">
        <title>De novo assembly of the Pneumocystis jirovecii genome from a single bronchoalveolar lavage fluid specimen from a patient.</title>
        <authorList>
            <person name="Cisse O.H."/>
            <person name="Pagni M."/>
            <person name="Hauser P.M."/>
        </authorList>
    </citation>
    <scope>NUCLEOTIDE SEQUENCE [LARGE SCALE GENOMIC DNA]</scope>
    <source>
        <strain evidence="2 3">SE8</strain>
    </source>
</reference>
<dbReference type="AlphaFoldDB" id="L0PEV1"/>
<name>L0PEV1_PNEJI</name>